<name>A0A5B7GNW7_PORTR</name>
<keyword evidence="4" id="KW-1185">Reference proteome</keyword>
<dbReference type="EMBL" id="VSRR010016352">
    <property type="protein sequence ID" value="MPC59206.1"/>
    <property type="molecule type" value="Genomic_DNA"/>
</dbReference>
<accession>A0A5B7GNW7</accession>
<keyword evidence="2" id="KW-0472">Membrane</keyword>
<dbReference type="AlphaFoldDB" id="A0A5B7GNW7"/>
<comment type="caution">
    <text evidence="3">The sequence shown here is derived from an EMBL/GenBank/DDBJ whole genome shotgun (WGS) entry which is preliminary data.</text>
</comment>
<dbReference type="Proteomes" id="UP000324222">
    <property type="component" value="Unassembled WGS sequence"/>
</dbReference>
<keyword evidence="2" id="KW-0812">Transmembrane</keyword>
<reference evidence="3 4" key="1">
    <citation type="submission" date="2019-05" db="EMBL/GenBank/DDBJ databases">
        <title>Another draft genome of Portunus trituberculatus and its Hox gene families provides insights of decapod evolution.</title>
        <authorList>
            <person name="Jeong J.-H."/>
            <person name="Song I."/>
            <person name="Kim S."/>
            <person name="Choi T."/>
            <person name="Kim D."/>
            <person name="Ryu S."/>
            <person name="Kim W."/>
        </authorList>
    </citation>
    <scope>NUCLEOTIDE SEQUENCE [LARGE SCALE GENOMIC DNA]</scope>
    <source>
        <tissue evidence="3">Muscle</tissue>
    </source>
</reference>
<evidence type="ECO:0000313" key="3">
    <source>
        <dbReference type="EMBL" id="MPC59206.1"/>
    </source>
</evidence>
<organism evidence="3 4">
    <name type="scientific">Portunus trituberculatus</name>
    <name type="common">Swimming crab</name>
    <name type="synonym">Neptunus trituberculatus</name>
    <dbReference type="NCBI Taxonomy" id="210409"/>
    <lineage>
        <taxon>Eukaryota</taxon>
        <taxon>Metazoa</taxon>
        <taxon>Ecdysozoa</taxon>
        <taxon>Arthropoda</taxon>
        <taxon>Crustacea</taxon>
        <taxon>Multicrustacea</taxon>
        <taxon>Malacostraca</taxon>
        <taxon>Eumalacostraca</taxon>
        <taxon>Eucarida</taxon>
        <taxon>Decapoda</taxon>
        <taxon>Pleocyemata</taxon>
        <taxon>Brachyura</taxon>
        <taxon>Eubrachyura</taxon>
        <taxon>Portunoidea</taxon>
        <taxon>Portunidae</taxon>
        <taxon>Portuninae</taxon>
        <taxon>Portunus</taxon>
    </lineage>
</organism>
<feature type="region of interest" description="Disordered" evidence="1">
    <location>
        <begin position="33"/>
        <end position="54"/>
    </location>
</feature>
<feature type="transmembrane region" description="Helical" evidence="2">
    <location>
        <begin position="69"/>
        <end position="88"/>
    </location>
</feature>
<evidence type="ECO:0000256" key="2">
    <source>
        <dbReference type="SAM" id="Phobius"/>
    </source>
</evidence>
<protein>
    <submittedName>
        <fullName evidence="3">Uncharacterized protein</fullName>
    </submittedName>
</protein>
<proteinExistence type="predicted"/>
<evidence type="ECO:0000256" key="1">
    <source>
        <dbReference type="SAM" id="MobiDB-lite"/>
    </source>
</evidence>
<evidence type="ECO:0000313" key="4">
    <source>
        <dbReference type="Proteomes" id="UP000324222"/>
    </source>
</evidence>
<gene>
    <name evidence="3" type="ORF">E2C01_053222</name>
</gene>
<sequence length="116" mass="13331">MKEWTRHLLLDYTTLTFSLRAFPRGCLPDTKRPDLSWKGSTMSRRTGDKKAPQSHPRFMSGFFFSSPTSPIPLASPLIMAGIAYYFSLPSRKICKNHFIAFREMGDGAGERWRLEQ</sequence>
<keyword evidence="2" id="KW-1133">Transmembrane helix</keyword>